<protein>
    <submittedName>
        <fullName evidence="1">Uncharacterized protein</fullName>
    </submittedName>
</protein>
<dbReference type="Proteomes" id="UP001233999">
    <property type="component" value="Unassembled WGS sequence"/>
</dbReference>
<proteinExistence type="predicted"/>
<feature type="non-terminal residue" evidence="1">
    <location>
        <position position="59"/>
    </location>
</feature>
<gene>
    <name evidence="1" type="ORF">L9F63_003550</name>
</gene>
<accession>A0AAD7ZJY4</accession>
<feature type="non-terminal residue" evidence="1">
    <location>
        <position position="1"/>
    </location>
</feature>
<evidence type="ECO:0000313" key="2">
    <source>
        <dbReference type="Proteomes" id="UP001233999"/>
    </source>
</evidence>
<evidence type="ECO:0000313" key="1">
    <source>
        <dbReference type="EMBL" id="KAJ9582094.1"/>
    </source>
</evidence>
<name>A0AAD7ZJY4_DIPPU</name>
<keyword evidence="2" id="KW-1185">Reference proteome</keyword>
<organism evidence="1 2">
    <name type="scientific">Diploptera punctata</name>
    <name type="common">Pacific beetle cockroach</name>
    <dbReference type="NCBI Taxonomy" id="6984"/>
    <lineage>
        <taxon>Eukaryota</taxon>
        <taxon>Metazoa</taxon>
        <taxon>Ecdysozoa</taxon>
        <taxon>Arthropoda</taxon>
        <taxon>Hexapoda</taxon>
        <taxon>Insecta</taxon>
        <taxon>Pterygota</taxon>
        <taxon>Neoptera</taxon>
        <taxon>Polyneoptera</taxon>
        <taxon>Dictyoptera</taxon>
        <taxon>Blattodea</taxon>
        <taxon>Blaberoidea</taxon>
        <taxon>Blaberidae</taxon>
        <taxon>Diplopterinae</taxon>
        <taxon>Diploptera</taxon>
    </lineage>
</organism>
<reference evidence="1" key="2">
    <citation type="submission" date="2023-05" db="EMBL/GenBank/DDBJ databases">
        <authorList>
            <person name="Fouks B."/>
        </authorList>
    </citation>
    <scope>NUCLEOTIDE SEQUENCE</scope>
    <source>
        <strain evidence="1">Stay&amp;Tobe</strain>
        <tissue evidence="1">Testes</tissue>
    </source>
</reference>
<comment type="caution">
    <text evidence="1">The sequence shown here is derived from an EMBL/GenBank/DDBJ whole genome shotgun (WGS) entry which is preliminary data.</text>
</comment>
<reference evidence="1" key="1">
    <citation type="journal article" date="2023" name="IScience">
        <title>Live-bearing cockroach genome reveals convergent evolutionary mechanisms linked to viviparity in insects and beyond.</title>
        <authorList>
            <person name="Fouks B."/>
            <person name="Harrison M.C."/>
            <person name="Mikhailova A.A."/>
            <person name="Marchal E."/>
            <person name="English S."/>
            <person name="Carruthers M."/>
            <person name="Jennings E.C."/>
            <person name="Chiamaka E.L."/>
            <person name="Frigard R.A."/>
            <person name="Pippel M."/>
            <person name="Attardo G.M."/>
            <person name="Benoit J.B."/>
            <person name="Bornberg-Bauer E."/>
            <person name="Tobe S.S."/>
        </authorList>
    </citation>
    <scope>NUCLEOTIDE SEQUENCE</scope>
    <source>
        <strain evidence="1">Stay&amp;Tobe</strain>
    </source>
</reference>
<dbReference type="EMBL" id="JASPKZ010007829">
    <property type="protein sequence ID" value="KAJ9582094.1"/>
    <property type="molecule type" value="Genomic_DNA"/>
</dbReference>
<dbReference type="AlphaFoldDB" id="A0AAD7ZJY4"/>
<sequence length="59" mass="6659">GGGRQNCGPRREHVADKYIYRAVVDKIEDRAENKSRINVYIGRAVVDKVADRAENSSQK</sequence>